<dbReference type="Pfam" id="PF18210">
    <property type="entry name" value="Knl1_RWD_C"/>
    <property type="match status" value="1"/>
</dbReference>
<feature type="region of interest" description="Disordered" evidence="1">
    <location>
        <begin position="1224"/>
        <end position="1244"/>
    </location>
</feature>
<name>A0A0G2EQW7_PHACM</name>
<evidence type="ECO:0000256" key="1">
    <source>
        <dbReference type="SAM" id="MobiDB-lite"/>
    </source>
</evidence>
<dbReference type="Pfam" id="PF08317">
    <property type="entry name" value="Spc7"/>
    <property type="match status" value="1"/>
</dbReference>
<protein>
    <submittedName>
        <fullName evidence="3">Putative chromosome segregation protein</fullName>
    </submittedName>
</protein>
<reference evidence="3 4" key="1">
    <citation type="submission" date="2015-05" db="EMBL/GenBank/DDBJ databases">
        <title>Distinctive expansion of gene families associated with plant cell wall degradation and secondary metabolism in the genomes of grapevine trunk pathogens.</title>
        <authorList>
            <person name="Lawrence D.P."/>
            <person name="Travadon R."/>
            <person name="Rolshausen P.E."/>
            <person name="Baumgartner K."/>
        </authorList>
    </citation>
    <scope>NUCLEOTIDE SEQUENCE [LARGE SCALE GENOMIC DNA]</scope>
    <source>
        <strain evidence="3">UCRPC4</strain>
    </source>
</reference>
<evidence type="ECO:0000313" key="4">
    <source>
        <dbReference type="Proteomes" id="UP000053317"/>
    </source>
</evidence>
<dbReference type="GO" id="GO:1990758">
    <property type="term" value="P:mitotic sister chromatid biorientation"/>
    <property type="evidence" value="ECO:0007669"/>
    <property type="project" value="TreeGrafter"/>
</dbReference>
<feature type="compositionally biased region" description="Polar residues" evidence="1">
    <location>
        <begin position="989"/>
        <end position="998"/>
    </location>
</feature>
<dbReference type="EMBL" id="LCWF01000047">
    <property type="protein sequence ID" value="KKY25182.1"/>
    <property type="molecule type" value="Genomic_DNA"/>
</dbReference>
<feature type="domain" description="Spc7 kinetochore protein" evidence="2">
    <location>
        <begin position="1036"/>
        <end position="1364"/>
    </location>
</feature>
<organism evidence="3 4">
    <name type="scientific">Phaeomoniella chlamydospora</name>
    <name type="common">Phaeoacremonium chlamydosporum</name>
    <dbReference type="NCBI Taxonomy" id="158046"/>
    <lineage>
        <taxon>Eukaryota</taxon>
        <taxon>Fungi</taxon>
        <taxon>Dikarya</taxon>
        <taxon>Ascomycota</taxon>
        <taxon>Pezizomycotina</taxon>
        <taxon>Eurotiomycetes</taxon>
        <taxon>Chaetothyriomycetidae</taxon>
        <taxon>Phaeomoniellales</taxon>
        <taxon>Phaeomoniellaceae</taxon>
        <taxon>Phaeomoniella</taxon>
    </lineage>
</organism>
<feature type="region of interest" description="Disordered" evidence="1">
    <location>
        <begin position="462"/>
        <end position="509"/>
    </location>
</feature>
<feature type="region of interest" description="Disordered" evidence="1">
    <location>
        <begin position="1"/>
        <end position="340"/>
    </location>
</feature>
<feature type="compositionally biased region" description="Acidic residues" evidence="1">
    <location>
        <begin position="327"/>
        <end position="339"/>
    </location>
</feature>
<feature type="compositionally biased region" description="Basic and acidic residues" evidence="1">
    <location>
        <begin position="1230"/>
        <end position="1244"/>
    </location>
</feature>
<feature type="compositionally biased region" description="Low complexity" evidence="1">
    <location>
        <begin position="228"/>
        <end position="251"/>
    </location>
</feature>
<gene>
    <name evidence="3" type="ORF">UCRPC4_g01988</name>
</gene>
<dbReference type="GO" id="GO:0007094">
    <property type="term" value="P:mitotic spindle assembly checkpoint signaling"/>
    <property type="evidence" value="ECO:0007669"/>
    <property type="project" value="TreeGrafter"/>
</dbReference>
<feature type="region of interest" description="Disordered" evidence="1">
    <location>
        <begin position="649"/>
        <end position="736"/>
    </location>
</feature>
<comment type="caution">
    <text evidence="3">The sequence shown here is derived from an EMBL/GenBank/DDBJ whole genome shotgun (WGS) entry which is preliminary data.</text>
</comment>
<evidence type="ECO:0000313" key="3">
    <source>
        <dbReference type="EMBL" id="KKY25182.1"/>
    </source>
</evidence>
<feature type="compositionally biased region" description="Polar residues" evidence="1">
    <location>
        <begin position="135"/>
        <end position="150"/>
    </location>
</feature>
<feature type="compositionally biased region" description="Basic and acidic residues" evidence="1">
    <location>
        <begin position="168"/>
        <end position="197"/>
    </location>
</feature>
<dbReference type="InterPro" id="IPR033338">
    <property type="entry name" value="Spc105/Spc7"/>
</dbReference>
<feature type="compositionally biased region" description="Low complexity" evidence="1">
    <location>
        <begin position="304"/>
        <end position="326"/>
    </location>
</feature>
<dbReference type="PANTHER" id="PTHR28260:SF1">
    <property type="entry name" value="SPINDLE POLE BODY COMPONENT SPC105"/>
    <property type="match status" value="1"/>
</dbReference>
<evidence type="ECO:0000259" key="2">
    <source>
        <dbReference type="SMART" id="SM00787"/>
    </source>
</evidence>
<keyword evidence="4" id="KW-1185">Reference proteome</keyword>
<dbReference type="PANTHER" id="PTHR28260">
    <property type="entry name" value="SPINDLE POLE BODY COMPONENT SPC105"/>
    <property type="match status" value="1"/>
</dbReference>
<feature type="region of interest" description="Disordered" evidence="1">
    <location>
        <begin position="951"/>
        <end position="1005"/>
    </location>
</feature>
<dbReference type="GO" id="GO:0034501">
    <property type="term" value="P:protein localization to kinetochore"/>
    <property type="evidence" value="ECO:0007669"/>
    <property type="project" value="TreeGrafter"/>
</dbReference>
<feature type="compositionally biased region" description="Basic residues" evidence="1">
    <location>
        <begin position="472"/>
        <end position="492"/>
    </location>
</feature>
<dbReference type="InterPro" id="IPR013253">
    <property type="entry name" value="Spc7_domain"/>
</dbReference>
<feature type="region of interest" description="Disordered" evidence="1">
    <location>
        <begin position="845"/>
        <end position="878"/>
    </location>
</feature>
<dbReference type="GO" id="GO:0000776">
    <property type="term" value="C:kinetochore"/>
    <property type="evidence" value="ECO:0007669"/>
    <property type="project" value="TreeGrafter"/>
</dbReference>
<dbReference type="SMART" id="SM01315">
    <property type="entry name" value="Spc7_N"/>
    <property type="match status" value="1"/>
</dbReference>
<dbReference type="InterPro" id="IPR040850">
    <property type="entry name" value="Knl1_RWD_C"/>
</dbReference>
<reference evidence="3 4" key="2">
    <citation type="submission" date="2015-05" db="EMBL/GenBank/DDBJ databases">
        <authorList>
            <person name="Morales-Cruz A."/>
            <person name="Amrine K.C."/>
            <person name="Cantu D."/>
        </authorList>
    </citation>
    <scope>NUCLEOTIDE SEQUENCE [LARGE SCALE GENOMIC DNA]</scope>
    <source>
        <strain evidence="3">UCRPC4</strain>
    </source>
</reference>
<accession>A0A0G2EQW7</accession>
<sequence>MDISNQSKTGRPKSRQSIAFAPTGDCLTNDKENGTVDISALQRKKDVSAHGQKKKSRSKSLGPGGLEALKENTGNAVKTPISLPKSILKPTVPITPPKAIPSFEATRRKNLGPSSGRGSPAKNGGEDLLIDFSTPAISTGAGTVSGSQNLVDPFSPSKAKSPHPTDVAQHDDQAAVMAKETEERRQAEKKAVLEQRAARRKSMANRRVSFAPEATLHTWNVVELAEDSTTSSASNSTRRQSSMTAAQSPGPSSDPPSTPTSQDDEPLVRASPAHQRDLHQKKRRRRSSGIPPMNFNNPDDDVDFSSSPFSESSVGGESSPVAVDDSINSDDDLDDDDDTAMSIDDVTAQSGISVGSSTVSSLDERLAAAANHAGTRGIDYDENGDEMSMELATGTVTHAFQPWAKKSGNLAQDFTSSQDQENMNPFSPAFKAQVVAQAEQRGPQEDDSTQDMSMDMTAAVGGILSQTSKSPLKNRRKSVTGSRRRSSVARRRSSGEASSLGDETMDLTTVGGGIVQTRPSIADDESMIGEDEEMTMEFTNVVGGLMQNGSPQTPSKATDQGPADTSEMDQTMEMTAAFGSILPSIEEHTEPFTDDEGTQAMDITKAIGSIMPPHMNSASKNHARHLMEQEAEAGHLHVSPFHEYTAPDSLTPSKSAIPDRVATSVASETGSPSLAMKPRLSGRKAPAPRQSTTPKATMAGTPVKGLSVKVGTPTKQVTPQPARPETPEKTPIMPNVTYRSASPKKLFKDEIKARASPASAQKSHKKNALFARDAETGAETPSVVLAPKPHQHLRRRSSGLGIDKDGMGSPRVSALLDRRGSIGEGANTFVPDPFASRAVHFDDPRKLTEQVDAEREEEERRESGRFIMEQEADGEQDDENATLQLKEMIQSMTPRKNKLKGRKSLAVGGAKGLLGKRPAELDTDDDEAAEITPKRLKVIENQASPVKRIHLPAPPTKAETTGRMTRAKRKSLEETTANALTPSLRKSPGKNSAANTPKNHGRFKDTPLQLDAARPTSFEDRLDNVMDAVDASIIQVQQQEKEVVEEKIHLQDFLNMTNIHFMELNTTKRRHTIAPGASDHTFPTVGPANNSACLPECVTAATTTLPLLELYQHACRELKSYISSGRRIIRSIEQETFDEQPPLFREYLDARPDVKMVMDNQFRNGKVNARLQSKAGWYAWRSQLVDGLKGGLDGIKAGMIEDSTEIGKQKEMLDSILPGLEQRQSQLESEDQHLTKRKDDLDNEDHEALREARTRLARLSKEMKEKNDILIELRAKANAKESELSQAAEDRAEFEAQIAEAERVQEECRGLSLKDVKSAKDIIEDIVKRTGWKILSAEEDEDYVEAHGPALTMCFQDSLRLFFFPAAFQSDPQARRRSRSRASTAAGAPISLTYAPTDTGHSGTIDLPTEKRFMLQFLRSHLHALASQPKGSVSTMTLLNYIKNGWNLISKITEEVRLLQIMGVTDVAILGDETLGAKCSVMLPNGKGRVDVAFHTTVSPDGDGDIPISVVVDIKAHYGSVMGLVEKKREKVVEALGKEMEGKELGEGSWVGAVKGFEEWVSLQKTDRAIPTPARSKTPRRK</sequence>
<feature type="compositionally biased region" description="Polar residues" evidence="1">
    <location>
        <begin position="547"/>
        <end position="558"/>
    </location>
</feature>
<feature type="region of interest" description="Disordered" evidence="1">
    <location>
        <begin position="547"/>
        <end position="566"/>
    </location>
</feature>
<dbReference type="OrthoDB" id="5592879at2759"/>
<dbReference type="Pfam" id="PF15402">
    <property type="entry name" value="MELT_2"/>
    <property type="match status" value="6"/>
</dbReference>
<feature type="compositionally biased region" description="Basic and acidic residues" evidence="1">
    <location>
        <begin position="845"/>
        <end position="864"/>
    </location>
</feature>
<dbReference type="Proteomes" id="UP000053317">
    <property type="component" value="Unassembled WGS sequence"/>
</dbReference>
<dbReference type="SMART" id="SM00787">
    <property type="entry name" value="Spc7"/>
    <property type="match status" value="1"/>
</dbReference>
<proteinExistence type="predicted"/>